<feature type="transmembrane region" description="Helical" evidence="6">
    <location>
        <begin position="58"/>
        <end position="81"/>
    </location>
</feature>
<keyword evidence="3 6" id="KW-0812">Transmembrane</keyword>
<feature type="transmembrane region" description="Helical" evidence="6">
    <location>
        <begin position="375"/>
        <end position="394"/>
    </location>
</feature>
<feature type="transmembrane region" description="Helical" evidence="6">
    <location>
        <begin position="233"/>
        <end position="255"/>
    </location>
</feature>
<reference evidence="7" key="1">
    <citation type="submission" date="2019-08" db="EMBL/GenBank/DDBJ databases">
        <authorList>
            <person name="Kucharzyk K."/>
            <person name="Murdoch R.W."/>
            <person name="Higgins S."/>
            <person name="Loffler F."/>
        </authorList>
    </citation>
    <scope>NUCLEOTIDE SEQUENCE</scope>
</reference>
<organism evidence="7">
    <name type="scientific">bioreactor metagenome</name>
    <dbReference type="NCBI Taxonomy" id="1076179"/>
    <lineage>
        <taxon>unclassified sequences</taxon>
        <taxon>metagenomes</taxon>
        <taxon>ecological metagenomes</taxon>
    </lineage>
</organism>
<keyword evidence="5 6" id="KW-0472">Membrane</keyword>
<dbReference type="Pfam" id="PF01943">
    <property type="entry name" value="Polysacc_synt"/>
    <property type="match status" value="1"/>
</dbReference>
<dbReference type="InterPro" id="IPR050833">
    <property type="entry name" value="Poly_Biosynth_Transport"/>
</dbReference>
<evidence type="ECO:0000256" key="4">
    <source>
        <dbReference type="ARBA" id="ARBA00022989"/>
    </source>
</evidence>
<keyword evidence="4 6" id="KW-1133">Transmembrane helix</keyword>
<comment type="subcellular location">
    <subcellularLocation>
        <location evidence="1">Cell membrane</location>
        <topology evidence="1">Multi-pass membrane protein</topology>
    </subcellularLocation>
</comment>
<comment type="caution">
    <text evidence="7">The sequence shown here is derived from an EMBL/GenBank/DDBJ whole genome shotgun (WGS) entry which is preliminary data.</text>
</comment>
<feature type="transmembrane region" description="Helical" evidence="6">
    <location>
        <begin position="275"/>
        <end position="294"/>
    </location>
</feature>
<feature type="transmembrane region" description="Helical" evidence="6">
    <location>
        <begin position="102"/>
        <end position="120"/>
    </location>
</feature>
<name>A0A644T673_9ZZZZ</name>
<gene>
    <name evidence="7" type="ORF">SDC9_07928</name>
</gene>
<dbReference type="PANTHER" id="PTHR30250:SF11">
    <property type="entry name" value="O-ANTIGEN TRANSPORTER-RELATED"/>
    <property type="match status" value="1"/>
</dbReference>
<feature type="transmembrane region" description="Helical" evidence="6">
    <location>
        <begin position="315"/>
        <end position="337"/>
    </location>
</feature>
<dbReference type="EMBL" id="VSSQ01000017">
    <property type="protein sequence ID" value="MPL62314.1"/>
    <property type="molecule type" value="Genomic_DNA"/>
</dbReference>
<feature type="transmembrane region" description="Helical" evidence="6">
    <location>
        <begin position="185"/>
        <end position="206"/>
    </location>
</feature>
<evidence type="ECO:0008006" key="8">
    <source>
        <dbReference type="Google" id="ProtNLM"/>
    </source>
</evidence>
<evidence type="ECO:0000256" key="5">
    <source>
        <dbReference type="ARBA" id="ARBA00023136"/>
    </source>
</evidence>
<feature type="transmembrane region" description="Helical" evidence="6">
    <location>
        <begin position="400"/>
        <end position="422"/>
    </location>
</feature>
<keyword evidence="2" id="KW-1003">Cell membrane</keyword>
<evidence type="ECO:0000256" key="3">
    <source>
        <dbReference type="ARBA" id="ARBA00022692"/>
    </source>
</evidence>
<feature type="transmembrane region" description="Helical" evidence="6">
    <location>
        <begin position="158"/>
        <end position="179"/>
    </location>
</feature>
<accession>A0A644T673</accession>
<evidence type="ECO:0000256" key="2">
    <source>
        <dbReference type="ARBA" id="ARBA00022475"/>
    </source>
</evidence>
<feature type="transmembrane region" description="Helical" evidence="6">
    <location>
        <begin position="126"/>
        <end position="146"/>
    </location>
</feature>
<sequence>MMEAIRKYKDKSHIFVKSKFEKEDGAGWLLLQQLIIAPMSLITTVLLAKVLSITDYGFYKYILSVYGIVAVTGLSGFYNIASLNMQRGEDEFFHLGFKYRRILRWIPVLVSIIISAYYFIMGNNFLGTLFLITIFSHLFVDLYDFYMVAVSGRGHYKLHSLLAVINYFVSFFPPILVAYLTQNLYFVFITLFFCQFLFRIFAFHYVKKKLNLQNKNILNELSKERENNYKKESLALSFNGALGNLSVNGSSAIVFNRLGAEANAIYSLAITFADFIYGIVSAPLAKATLIFSRMTRDKVSNTEKIKLANSLSRKYFWFALLAMLATMATLPFVYKFLFAKYLFSYKFAVVYSLSILSIAFYPAYQYLYEIRKIKLLNTIQISTLVLGLASLFFSAMYFGLWGAIIVAIILRFANNVISTILIRIKK</sequence>
<dbReference type="InterPro" id="IPR002797">
    <property type="entry name" value="Polysacc_synth"/>
</dbReference>
<evidence type="ECO:0000313" key="7">
    <source>
        <dbReference type="EMBL" id="MPL62314.1"/>
    </source>
</evidence>
<dbReference type="GO" id="GO:0005886">
    <property type="term" value="C:plasma membrane"/>
    <property type="evidence" value="ECO:0007669"/>
    <property type="project" value="UniProtKB-SubCell"/>
</dbReference>
<dbReference type="PANTHER" id="PTHR30250">
    <property type="entry name" value="PST FAMILY PREDICTED COLANIC ACID TRANSPORTER"/>
    <property type="match status" value="1"/>
</dbReference>
<protein>
    <recommendedName>
        <fullName evidence="8">Polysaccharide biosynthesis protein C-terminal domain-containing protein</fullName>
    </recommendedName>
</protein>
<dbReference type="AlphaFoldDB" id="A0A644T673"/>
<evidence type="ECO:0000256" key="1">
    <source>
        <dbReference type="ARBA" id="ARBA00004651"/>
    </source>
</evidence>
<proteinExistence type="predicted"/>
<feature type="transmembrane region" description="Helical" evidence="6">
    <location>
        <begin position="27"/>
        <end position="52"/>
    </location>
</feature>
<feature type="transmembrane region" description="Helical" evidence="6">
    <location>
        <begin position="343"/>
        <end position="363"/>
    </location>
</feature>
<evidence type="ECO:0000256" key="6">
    <source>
        <dbReference type="SAM" id="Phobius"/>
    </source>
</evidence>